<dbReference type="STRING" id="550983.A4R26_31100"/>
<organism evidence="1 2">
    <name type="scientific">Niastella populi</name>
    <dbReference type="NCBI Taxonomy" id="550983"/>
    <lineage>
        <taxon>Bacteria</taxon>
        <taxon>Pseudomonadati</taxon>
        <taxon>Bacteroidota</taxon>
        <taxon>Chitinophagia</taxon>
        <taxon>Chitinophagales</taxon>
        <taxon>Chitinophagaceae</taxon>
        <taxon>Niastella</taxon>
    </lineage>
</organism>
<dbReference type="AlphaFoldDB" id="A0A1V9ESC2"/>
<accession>A0A1V9ESC2</accession>
<reference evidence="2" key="1">
    <citation type="submission" date="2016-04" db="EMBL/GenBank/DDBJ databases">
        <authorList>
            <person name="Chen L."/>
            <person name="Zhuang W."/>
            <person name="Wang G."/>
        </authorList>
    </citation>
    <scope>NUCLEOTIDE SEQUENCE [LARGE SCALE GENOMIC DNA]</scope>
    <source>
        <strain evidence="2">208</strain>
    </source>
</reference>
<dbReference type="EMBL" id="LWBP01000230">
    <property type="protein sequence ID" value="OQP49063.1"/>
    <property type="molecule type" value="Genomic_DNA"/>
</dbReference>
<protein>
    <submittedName>
        <fullName evidence="1">Uncharacterized protein</fullName>
    </submittedName>
</protein>
<keyword evidence="2" id="KW-1185">Reference proteome</keyword>
<comment type="caution">
    <text evidence="1">The sequence shown here is derived from an EMBL/GenBank/DDBJ whole genome shotgun (WGS) entry which is preliminary data.</text>
</comment>
<sequence>MTIETCRRNNFLNFNFSNMNSNQRNEVKKVGYNIGARPSTYDDRNQITSSGKEIKHRGTNRTIVDNKTYYGHSDAIKAIKKLK</sequence>
<name>A0A1V9ESC2_9BACT</name>
<evidence type="ECO:0000313" key="1">
    <source>
        <dbReference type="EMBL" id="OQP49063.1"/>
    </source>
</evidence>
<dbReference type="Proteomes" id="UP000192276">
    <property type="component" value="Unassembled WGS sequence"/>
</dbReference>
<proteinExistence type="predicted"/>
<evidence type="ECO:0000313" key="2">
    <source>
        <dbReference type="Proteomes" id="UP000192276"/>
    </source>
</evidence>
<gene>
    <name evidence="1" type="ORF">A4R26_31100</name>
</gene>